<protein>
    <recommendedName>
        <fullName evidence="4">Secreted protein</fullName>
    </recommendedName>
</protein>
<dbReference type="EMBL" id="JAULSO010000001">
    <property type="protein sequence ID" value="KAK3695099.1"/>
    <property type="molecule type" value="Genomic_DNA"/>
</dbReference>
<comment type="caution">
    <text evidence="2">The sequence shown here is derived from an EMBL/GenBank/DDBJ whole genome shotgun (WGS) entry which is preliminary data.</text>
</comment>
<keyword evidence="1" id="KW-0732">Signal</keyword>
<dbReference type="AlphaFoldDB" id="A0AAE0XKB5"/>
<dbReference type="Proteomes" id="UP001270362">
    <property type="component" value="Unassembled WGS sequence"/>
</dbReference>
<sequence length="183" mass="20081">MGACFFFMSICVRAGYTQSIALPCFGSPIDGEFKAWMDSCSLLSNRLIRRRHFILRKVKRKEKATMSGFDQGSTMSPNDTYLRGKASALQHTGYRMQDTPHSTGPAAVDLSTTRGGAFGGRMLAWLVDLPATRRWNVECSRVSAALPPKSGSGLVGSFSHPVLSVSRVWLSSLSRKPRKLGSF</sequence>
<feature type="chain" id="PRO_5041989477" description="Secreted protein" evidence="1">
    <location>
        <begin position="18"/>
        <end position="183"/>
    </location>
</feature>
<reference evidence="2" key="1">
    <citation type="journal article" date="2023" name="Mol. Phylogenet. Evol.">
        <title>Genome-scale phylogeny and comparative genomics of the fungal order Sordariales.</title>
        <authorList>
            <person name="Hensen N."/>
            <person name="Bonometti L."/>
            <person name="Westerberg I."/>
            <person name="Brannstrom I.O."/>
            <person name="Guillou S."/>
            <person name="Cros-Aarteil S."/>
            <person name="Calhoun S."/>
            <person name="Haridas S."/>
            <person name="Kuo A."/>
            <person name="Mondo S."/>
            <person name="Pangilinan J."/>
            <person name="Riley R."/>
            <person name="LaButti K."/>
            <person name="Andreopoulos B."/>
            <person name="Lipzen A."/>
            <person name="Chen C."/>
            <person name="Yan M."/>
            <person name="Daum C."/>
            <person name="Ng V."/>
            <person name="Clum A."/>
            <person name="Steindorff A."/>
            <person name="Ohm R.A."/>
            <person name="Martin F."/>
            <person name="Silar P."/>
            <person name="Natvig D.O."/>
            <person name="Lalanne C."/>
            <person name="Gautier V."/>
            <person name="Ament-Velasquez S.L."/>
            <person name="Kruys A."/>
            <person name="Hutchinson M.I."/>
            <person name="Powell A.J."/>
            <person name="Barry K."/>
            <person name="Miller A.N."/>
            <person name="Grigoriev I.V."/>
            <person name="Debuchy R."/>
            <person name="Gladieux P."/>
            <person name="Hiltunen Thoren M."/>
            <person name="Johannesson H."/>
        </authorList>
    </citation>
    <scope>NUCLEOTIDE SEQUENCE</scope>
    <source>
        <strain evidence="2">CBS 314.62</strain>
    </source>
</reference>
<feature type="signal peptide" evidence="1">
    <location>
        <begin position="1"/>
        <end position="17"/>
    </location>
</feature>
<organism evidence="2 3">
    <name type="scientific">Podospora appendiculata</name>
    <dbReference type="NCBI Taxonomy" id="314037"/>
    <lineage>
        <taxon>Eukaryota</taxon>
        <taxon>Fungi</taxon>
        <taxon>Dikarya</taxon>
        <taxon>Ascomycota</taxon>
        <taxon>Pezizomycotina</taxon>
        <taxon>Sordariomycetes</taxon>
        <taxon>Sordariomycetidae</taxon>
        <taxon>Sordariales</taxon>
        <taxon>Podosporaceae</taxon>
        <taxon>Podospora</taxon>
    </lineage>
</organism>
<gene>
    <name evidence="2" type="ORF">B0T22DRAFT_93471</name>
</gene>
<evidence type="ECO:0000313" key="3">
    <source>
        <dbReference type="Proteomes" id="UP001270362"/>
    </source>
</evidence>
<reference evidence="2" key="2">
    <citation type="submission" date="2023-06" db="EMBL/GenBank/DDBJ databases">
        <authorList>
            <consortium name="Lawrence Berkeley National Laboratory"/>
            <person name="Haridas S."/>
            <person name="Hensen N."/>
            <person name="Bonometti L."/>
            <person name="Westerberg I."/>
            <person name="Brannstrom I.O."/>
            <person name="Guillou S."/>
            <person name="Cros-Aarteil S."/>
            <person name="Calhoun S."/>
            <person name="Kuo A."/>
            <person name="Mondo S."/>
            <person name="Pangilinan J."/>
            <person name="Riley R."/>
            <person name="Labutti K."/>
            <person name="Andreopoulos B."/>
            <person name="Lipzen A."/>
            <person name="Chen C."/>
            <person name="Yanf M."/>
            <person name="Daum C."/>
            <person name="Ng V."/>
            <person name="Clum A."/>
            <person name="Steindorff A."/>
            <person name="Ohm R."/>
            <person name="Martin F."/>
            <person name="Silar P."/>
            <person name="Natvig D."/>
            <person name="Lalanne C."/>
            <person name="Gautier V."/>
            <person name="Ament-Velasquez S.L."/>
            <person name="Kruys A."/>
            <person name="Hutchinson M.I."/>
            <person name="Powell A.J."/>
            <person name="Barry K."/>
            <person name="Miller A.N."/>
            <person name="Grigoriev I.V."/>
            <person name="Debuchy R."/>
            <person name="Gladieux P."/>
            <person name="Thoren M.H."/>
            <person name="Johannesson H."/>
        </authorList>
    </citation>
    <scope>NUCLEOTIDE SEQUENCE</scope>
    <source>
        <strain evidence="2">CBS 314.62</strain>
    </source>
</reference>
<evidence type="ECO:0008006" key="4">
    <source>
        <dbReference type="Google" id="ProtNLM"/>
    </source>
</evidence>
<keyword evidence="3" id="KW-1185">Reference proteome</keyword>
<accession>A0AAE0XKB5</accession>
<evidence type="ECO:0000256" key="1">
    <source>
        <dbReference type="SAM" id="SignalP"/>
    </source>
</evidence>
<proteinExistence type="predicted"/>
<name>A0AAE0XKB5_9PEZI</name>
<evidence type="ECO:0000313" key="2">
    <source>
        <dbReference type="EMBL" id="KAK3695099.1"/>
    </source>
</evidence>